<dbReference type="Proteomes" id="UP000305067">
    <property type="component" value="Unassembled WGS sequence"/>
</dbReference>
<dbReference type="GO" id="GO:0006780">
    <property type="term" value="P:uroporphyrinogen III biosynthetic process"/>
    <property type="evidence" value="ECO:0007669"/>
    <property type="project" value="InterPro"/>
</dbReference>
<gene>
    <name evidence="3" type="ORF">BDV98DRAFT_402513</name>
</gene>
<dbReference type="Gene3D" id="3.40.50.10090">
    <property type="match status" value="2"/>
</dbReference>
<dbReference type="AlphaFoldDB" id="A0A5C3Q158"/>
<dbReference type="PANTHER" id="PTHR12390">
    <property type="entry name" value="UROPORPHYRINOGEN III SYNTHASE"/>
    <property type="match status" value="1"/>
</dbReference>
<dbReference type="GO" id="GO:0004852">
    <property type="term" value="F:uroporphyrinogen-III synthase activity"/>
    <property type="evidence" value="ECO:0007669"/>
    <property type="project" value="InterPro"/>
</dbReference>
<evidence type="ECO:0000313" key="3">
    <source>
        <dbReference type="EMBL" id="TFK95316.1"/>
    </source>
</evidence>
<dbReference type="EMBL" id="ML178892">
    <property type="protein sequence ID" value="TFK95316.1"/>
    <property type="molecule type" value="Genomic_DNA"/>
</dbReference>
<dbReference type="SUPFAM" id="SSF69618">
    <property type="entry name" value="HemD-like"/>
    <property type="match status" value="1"/>
</dbReference>
<dbReference type="UniPathway" id="UPA00251">
    <property type="reaction ID" value="UER00320"/>
</dbReference>
<dbReference type="GO" id="GO:0006782">
    <property type="term" value="P:protoporphyrinogen IX biosynthetic process"/>
    <property type="evidence" value="ECO:0007669"/>
    <property type="project" value="UniProtKB-UniPathway"/>
</dbReference>
<dbReference type="InterPro" id="IPR036108">
    <property type="entry name" value="4pyrrol_syn_uPrphyn_synt_sf"/>
</dbReference>
<dbReference type="OrthoDB" id="5595751at2759"/>
<evidence type="ECO:0000256" key="1">
    <source>
        <dbReference type="SAM" id="MobiDB-lite"/>
    </source>
</evidence>
<dbReference type="Pfam" id="PF02602">
    <property type="entry name" value="HEM4"/>
    <property type="match status" value="1"/>
</dbReference>
<sequence length="304" mass="32907">MPPKACVLLLRTSDDKPVDSTNPHDKYEQAIRSRLTSYTSGTLEVHSLGVLKTQATNVQQLASLNPSGISGVVFTSARACKTWNAAMLVRGDIKSAHWAASGALFYAVGKGTAGALKNHQLDFRGTQSGTAEKLGDFIAADPELKKRQQLDSSLLLYLTGDKNRDVLPKKLKEVGIELIELQAYETRYDEHFGEVLEELLGCIRESSRVILGFFAPSSAKMALPVLQQQGIPIPNRSQNDSHDAESNSHGTPRVDIVAIGPTTAEYLSNEENIHVATTASKPTPEGLAEVVDVILSRRDTTGIS</sequence>
<evidence type="ECO:0000259" key="2">
    <source>
        <dbReference type="Pfam" id="PF02602"/>
    </source>
</evidence>
<dbReference type="PANTHER" id="PTHR12390:SF0">
    <property type="entry name" value="UROPORPHYRINOGEN-III SYNTHASE"/>
    <property type="match status" value="1"/>
</dbReference>
<dbReference type="GO" id="GO:0005829">
    <property type="term" value="C:cytosol"/>
    <property type="evidence" value="ECO:0007669"/>
    <property type="project" value="TreeGrafter"/>
</dbReference>
<dbReference type="InterPro" id="IPR003754">
    <property type="entry name" value="4pyrrol_synth_uPrphyn_synth"/>
</dbReference>
<keyword evidence="4" id="KW-1185">Reference proteome</keyword>
<dbReference type="STRING" id="1884261.A0A5C3Q158"/>
<protein>
    <submittedName>
        <fullName evidence="3">Tetrapyrrole biosynthesis, uroporphyrinogen III synthase</fullName>
    </submittedName>
</protein>
<feature type="region of interest" description="Disordered" evidence="1">
    <location>
        <begin position="231"/>
        <end position="254"/>
    </location>
</feature>
<name>A0A5C3Q158_9AGAR</name>
<dbReference type="InterPro" id="IPR039793">
    <property type="entry name" value="UROS/Hem4"/>
</dbReference>
<accession>A0A5C3Q158</accession>
<proteinExistence type="predicted"/>
<evidence type="ECO:0000313" key="4">
    <source>
        <dbReference type="Proteomes" id="UP000305067"/>
    </source>
</evidence>
<dbReference type="CDD" id="cd06578">
    <property type="entry name" value="HemD"/>
    <property type="match status" value="1"/>
</dbReference>
<feature type="domain" description="Tetrapyrrole biosynthesis uroporphyrinogen III synthase" evidence="2">
    <location>
        <begin position="50"/>
        <end position="288"/>
    </location>
</feature>
<reference evidence="3 4" key="1">
    <citation type="journal article" date="2019" name="Nat. Ecol. Evol.">
        <title>Megaphylogeny resolves global patterns of mushroom evolution.</title>
        <authorList>
            <person name="Varga T."/>
            <person name="Krizsan K."/>
            <person name="Foldi C."/>
            <person name="Dima B."/>
            <person name="Sanchez-Garcia M."/>
            <person name="Sanchez-Ramirez S."/>
            <person name="Szollosi G.J."/>
            <person name="Szarkandi J.G."/>
            <person name="Papp V."/>
            <person name="Albert L."/>
            <person name="Andreopoulos W."/>
            <person name="Angelini C."/>
            <person name="Antonin V."/>
            <person name="Barry K.W."/>
            <person name="Bougher N.L."/>
            <person name="Buchanan P."/>
            <person name="Buyck B."/>
            <person name="Bense V."/>
            <person name="Catcheside P."/>
            <person name="Chovatia M."/>
            <person name="Cooper J."/>
            <person name="Damon W."/>
            <person name="Desjardin D."/>
            <person name="Finy P."/>
            <person name="Geml J."/>
            <person name="Haridas S."/>
            <person name="Hughes K."/>
            <person name="Justo A."/>
            <person name="Karasinski D."/>
            <person name="Kautmanova I."/>
            <person name="Kiss B."/>
            <person name="Kocsube S."/>
            <person name="Kotiranta H."/>
            <person name="LaButti K.M."/>
            <person name="Lechner B.E."/>
            <person name="Liimatainen K."/>
            <person name="Lipzen A."/>
            <person name="Lukacs Z."/>
            <person name="Mihaltcheva S."/>
            <person name="Morgado L.N."/>
            <person name="Niskanen T."/>
            <person name="Noordeloos M.E."/>
            <person name="Ohm R.A."/>
            <person name="Ortiz-Santana B."/>
            <person name="Ovrebo C."/>
            <person name="Racz N."/>
            <person name="Riley R."/>
            <person name="Savchenko A."/>
            <person name="Shiryaev A."/>
            <person name="Soop K."/>
            <person name="Spirin V."/>
            <person name="Szebenyi C."/>
            <person name="Tomsovsky M."/>
            <person name="Tulloss R.E."/>
            <person name="Uehling J."/>
            <person name="Grigoriev I.V."/>
            <person name="Vagvolgyi C."/>
            <person name="Papp T."/>
            <person name="Martin F.M."/>
            <person name="Miettinen O."/>
            <person name="Hibbett D.S."/>
            <person name="Nagy L.G."/>
        </authorList>
    </citation>
    <scope>NUCLEOTIDE SEQUENCE [LARGE SCALE GENOMIC DNA]</scope>
    <source>
        <strain evidence="3 4">CBS 309.79</strain>
    </source>
</reference>
<organism evidence="3 4">
    <name type="scientific">Pterulicium gracile</name>
    <dbReference type="NCBI Taxonomy" id="1884261"/>
    <lineage>
        <taxon>Eukaryota</taxon>
        <taxon>Fungi</taxon>
        <taxon>Dikarya</taxon>
        <taxon>Basidiomycota</taxon>
        <taxon>Agaricomycotina</taxon>
        <taxon>Agaricomycetes</taxon>
        <taxon>Agaricomycetidae</taxon>
        <taxon>Agaricales</taxon>
        <taxon>Pleurotineae</taxon>
        <taxon>Pterulaceae</taxon>
        <taxon>Pterulicium</taxon>
    </lineage>
</organism>